<dbReference type="Pfam" id="PF00392">
    <property type="entry name" value="GntR"/>
    <property type="match status" value="1"/>
</dbReference>
<comment type="caution">
    <text evidence="5">The sequence shown here is derived from an EMBL/GenBank/DDBJ whole genome shotgun (WGS) entry which is preliminary data.</text>
</comment>
<sequence length="254" mass="28701">MTRNDPSPGPLTDPRGEPIAAKTIADQTYHQLRWDIVSGALAPGTKLAMDMLTKRYGVGMSPLREALVRLTGDALVHAEGQRGFWVTHVSIDELEDTMKTRTLIESEALARSIELGDEAWAERVRESYAALSAFEAQLDTGGDQVFAQWEHANRLFHEALVSACGSPWLIRMRRMLHQHSERYRLISLSHITPERDVHDEHEAIKDAALGRKALKATRLIELHLDRTTDAVRMALESRQRELDSAPTKRTSHRR</sequence>
<evidence type="ECO:0000313" key="6">
    <source>
        <dbReference type="Proteomes" id="UP001595615"/>
    </source>
</evidence>
<dbReference type="InterPro" id="IPR008920">
    <property type="entry name" value="TF_FadR/GntR_C"/>
</dbReference>
<evidence type="ECO:0000256" key="1">
    <source>
        <dbReference type="ARBA" id="ARBA00023015"/>
    </source>
</evidence>
<dbReference type="Gene3D" id="1.20.120.530">
    <property type="entry name" value="GntR ligand-binding domain-like"/>
    <property type="match status" value="1"/>
</dbReference>
<dbReference type="EMBL" id="JBHRXV010000009">
    <property type="protein sequence ID" value="MFC3712981.1"/>
    <property type="molecule type" value="Genomic_DNA"/>
</dbReference>
<evidence type="ECO:0000256" key="3">
    <source>
        <dbReference type="ARBA" id="ARBA00023163"/>
    </source>
</evidence>
<organism evidence="5 6">
    <name type="scientific">Sphingoaurantiacus capsulatus</name>
    <dbReference type="NCBI Taxonomy" id="1771310"/>
    <lineage>
        <taxon>Bacteria</taxon>
        <taxon>Pseudomonadati</taxon>
        <taxon>Pseudomonadota</taxon>
        <taxon>Alphaproteobacteria</taxon>
        <taxon>Sphingomonadales</taxon>
        <taxon>Sphingosinicellaceae</taxon>
        <taxon>Sphingoaurantiacus</taxon>
    </lineage>
</organism>
<accession>A0ABV7XA16</accession>
<dbReference type="SMART" id="SM00345">
    <property type="entry name" value="HTH_GNTR"/>
    <property type="match status" value="1"/>
</dbReference>
<keyword evidence="2" id="KW-0238">DNA-binding</keyword>
<proteinExistence type="predicted"/>
<dbReference type="SUPFAM" id="SSF46785">
    <property type="entry name" value="Winged helix' DNA-binding domain"/>
    <property type="match status" value="1"/>
</dbReference>
<dbReference type="InterPro" id="IPR036390">
    <property type="entry name" value="WH_DNA-bd_sf"/>
</dbReference>
<evidence type="ECO:0000256" key="2">
    <source>
        <dbReference type="ARBA" id="ARBA00023125"/>
    </source>
</evidence>
<dbReference type="PANTHER" id="PTHR43537">
    <property type="entry name" value="TRANSCRIPTIONAL REGULATOR, GNTR FAMILY"/>
    <property type="match status" value="1"/>
</dbReference>
<dbReference type="PANTHER" id="PTHR43537:SF20">
    <property type="entry name" value="HTH-TYPE TRANSCRIPTIONAL REPRESSOR GLAR"/>
    <property type="match status" value="1"/>
</dbReference>
<dbReference type="RefSeq" id="WP_380860921.1">
    <property type="nucleotide sequence ID" value="NZ_JBHRXV010000009.1"/>
</dbReference>
<dbReference type="Gene3D" id="1.10.10.10">
    <property type="entry name" value="Winged helix-like DNA-binding domain superfamily/Winged helix DNA-binding domain"/>
    <property type="match status" value="1"/>
</dbReference>
<keyword evidence="6" id="KW-1185">Reference proteome</keyword>
<name>A0ABV7XA16_9SPHN</name>
<dbReference type="SMART" id="SM00895">
    <property type="entry name" value="FCD"/>
    <property type="match status" value="1"/>
</dbReference>
<protein>
    <submittedName>
        <fullName evidence="5">GntR family transcriptional regulator</fullName>
    </submittedName>
</protein>
<dbReference type="Pfam" id="PF07729">
    <property type="entry name" value="FCD"/>
    <property type="match status" value="1"/>
</dbReference>
<dbReference type="Proteomes" id="UP001595615">
    <property type="component" value="Unassembled WGS sequence"/>
</dbReference>
<dbReference type="PROSITE" id="PS50949">
    <property type="entry name" value="HTH_GNTR"/>
    <property type="match status" value="1"/>
</dbReference>
<dbReference type="InterPro" id="IPR036388">
    <property type="entry name" value="WH-like_DNA-bd_sf"/>
</dbReference>
<dbReference type="SUPFAM" id="SSF48008">
    <property type="entry name" value="GntR ligand-binding domain-like"/>
    <property type="match status" value="1"/>
</dbReference>
<gene>
    <name evidence="5" type="ORF">ACFOMD_10385</name>
</gene>
<feature type="domain" description="HTH gntR-type" evidence="4">
    <location>
        <begin position="22"/>
        <end position="89"/>
    </location>
</feature>
<dbReference type="InterPro" id="IPR011711">
    <property type="entry name" value="GntR_C"/>
</dbReference>
<dbReference type="InterPro" id="IPR000524">
    <property type="entry name" value="Tscrpt_reg_HTH_GntR"/>
</dbReference>
<keyword evidence="3" id="KW-0804">Transcription</keyword>
<reference evidence="6" key="1">
    <citation type="journal article" date="2019" name="Int. J. Syst. Evol. Microbiol.">
        <title>The Global Catalogue of Microorganisms (GCM) 10K type strain sequencing project: providing services to taxonomists for standard genome sequencing and annotation.</title>
        <authorList>
            <consortium name="The Broad Institute Genomics Platform"/>
            <consortium name="The Broad Institute Genome Sequencing Center for Infectious Disease"/>
            <person name="Wu L."/>
            <person name="Ma J."/>
        </authorList>
    </citation>
    <scope>NUCLEOTIDE SEQUENCE [LARGE SCALE GENOMIC DNA]</scope>
    <source>
        <strain evidence="6">KCTC 42644</strain>
    </source>
</reference>
<keyword evidence="1" id="KW-0805">Transcription regulation</keyword>
<evidence type="ECO:0000313" key="5">
    <source>
        <dbReference type="EMBL" id="MFC3712981.1"/>
    </source>
</evidence>
<evidence type="ECO:0000259" key="4">
    <source>
        <dbReference type="PROSITE" id="PS50949"/>
    </source>
</evidence>